<feature type="compositionally biased region" description="Polar residues" evidence="5">
    <location>
        <begin position="38"/>
        <end position="47"/>
    </location>
</feature>
<feature type="compositionally biased region" description="Low complexity" evidence="5">
    <location>
        <begin position="19"/>
        <end position="35"/>
    </location>
</feature>
<feature type="compositionally biased region" description="Polar residues" evidence="5">
    <location>
        <begin position="93"/>
        <end position="116"/>
    </location>
</feature>
<feature type="transmembrane region" description="Helical" evidence="6">
    <location>
        <begin position="229"/>
        <end position="251"/>
    </location>
</feature>
<dbReference type="InterPro" id="IPR008253">
    <property type="entry name" value="Marvel"/>
</dbReference>
<dbReference type="GO" id="GO:0016020">
    <property type="term" value="C:membrane"/>
    <property type="evidence" value="ECO:0007669"/>
    <property type="project" value="UniProtKB-SubCell"/>
</dbReference>
<feature type="region of interest" description="Disordered" evidence="5">
    <location>
        <begin position="1"/>
        <end position="155"/>
    </location>
</feature>
<evidence type="ECO:0000256" key="3">
    <source>
        <dbReference type="ARBA" id="ARBA00022989"/>
    </source>
</evidence>
<keyword evidence="3 6" id="KW-1133">Transmembrane helix</keyword>
<dbReference type="EMBL" id="JAEPRA010000013">
    <property type="protein sequence ID" value="KAG2176779.1"/>
    <property type="molecule type" value="Genomic_DNA"/>
</dbReference>
<evidence type="ECO:0000256" key="6">
    <source>
        <dbReference type="SAM" id="Phobius"/>
    </source>
</evidence>
<accession>A0A8H7PNQ7</accession>
<feature type="compositionally biased region" description="Polar residues" evidence="5">
    <location>
        <begin position="57"/>
        <end position="78"/>
    </location>
</feature>
<proteinExistence type="predicted"/>
<dbReference type="AlphaFoldDB" id="A0A8H7PNQ7"/>
<evidence type="ECO:0000256" key="4">
    <source>
        <dbReference type="ARBA" id="ARBA00023136"/>
    </source>
</evidence>
<feature type="domain" description="MARVEL" evidence="7">
    <location>
        <begin position="158"/>
        <end position="286"/>
    </location>
</feature>
<evidence type="ECO:0000259" key="7">
    <source>
        <dbReference type="Pfam" id="PF01284"/>
    </source>
</evidence>
<comment type="caution">
    <text evidence="8">The sequence shown here is derived from an EMBL/GenBank/DDBJ whole genome shotgun (WGS) entry which is preliminary data.</text>
</comment>
<dbReference type="Proteomes" id="UP000612746">
    <property type="component" value="Unassembled WGS sequence"/>
</dbReference>
<organism evidence="8 9">
    <name type="scientific">Umbelopsis vinacea</name>
    <dbReference type="NCBI Taxonomy" id="44442"/>
    <lineage>
        <taxon>Eukaryota</taxon>
        <taxon>Fungi</taxon>
        <taxon>Fungi incertae sedis</taxon>
        <taxon>Mucoromycota</taxon>
        <taxon>Mucoromycotina</taxon>
        <taxon>Umbelopsidomycetes</taxon>
        <taxon>Umbelopsidales</taxon>
        <taxon>Umbelopsidaceae</taxon>
        <taxon>Umbelopsis</taxon>
    </lineage>
</organism>
<keyword evidence="9" id="KW-1185">Reference proteome</keyword>
<feature type="transmembrane region" description="Helical" evidence="6">
    <location>
        <begin position="158"/>
        <end position="181"/>
    </location>
</feature>
<name>A0A8H7PNQ7_9FUNG</name>
<gene>
    <name evidence="8" type="ORF">INT44_007443</name>
</gene>
<evidence type="ECO:0000256" key="5">
    <source>
        <dbReference type="SAM" id="MobiDB-lite"/>
    </source>
</evidence>
<evidence type="ECO:0000256" key="1">
    <source>
        <dbReference type="ARBA" id="ARBA00004141"/>
    </source>
</evidence>
<feature type="transmembrane region" description="Helical" evidence="6">
    <location>
        <begin position="193"/>
        <end position="217"/>
    </location>
</feature>
<protein>
    <recommendedName>
        <fullName evidence="7">MARVEL domain-containing protein</fullName>
    </recommendedName>
</protein>
<evidence type="ECO:0000313" key="9">
    <source>
        <dbReference type="Proteomes" id="UP000612746"/>
    </source>
</evidence>
<sequence>MPDAHNPFTSNDPQANPWSGPSANNAGGPAYGNAYEDNANNNSSWNYGSMRMPEPNIPNSSSPMGTMSRTNTPNNYSGNAWDGDKTEVPHGDPNQSAYQFSGTRYGNEDNTGNAYSVANPNAPGTAAAGGQGPKPDASDALPPVWTDNKSSPPSKSRLGIRIVQLVASVGSIGFAAGASPYSHQPVPFDNKALFYFLWAWALISIVWVFFHIFIFISRTFRGGKKITRLVLILLDFIFAIIWGVCIIIEAARYPCKPGQHYGWCDFYNVSIFWGFLAFFAFAISLFWDIFGACRKARK</sequence>
<keyword evidence="4 6" id="KW-0472">Membrane</keyword>
<comment type="subcellular location">
    <subcellularLocation>
        <location evidence="1">Membrane</location>
        <topology evidence="1">Multi-pass membrane protein</topology>
    </subcellularLocation>
</comment>
<keyword evidence="2 6" id="KW-0812">Transmembrane</keyword>
<evidence type="ECO:0000313" key="8">
    <source>
        <dbReference type="EMBL" id="KAG2176779.1"/>
    </source>
</evidence>
<feature type="transmembrane region" description="Helical" evidence="6">
    <location>
        <begin position="271"/>
        <end position="290"/>
    </location>
</feature>
<reference evidence="8" key="1">
    <citation type="submission" date="2020-12" db="EMBL/GenBank/DDBJ databases">
        <title>Metabolic potential, ecology and presence of endohyphal bacteria is reflected in genomic diversity of Mucoromycotina.</title>
        <authorList>
            <person name="Muszewska A."/>
            <person name="Okrasinska A."/>
            <person name="Steczkiewicz K."/>
            <person name="Drgas O."/>
            <person name="Orlowska M."/>
            <person name="Perlinska-Lenart U."/>
            <person name="Aleksandrzak-Piekarczyk T."/>
            <person name="Szatraj K."/>
            <person name="Zielenkiewicz U."/>
            <person name="Pilsyk S."/>
            <person name="Malc E."/>
            <person name="Mieczkowski P."/>
            <person name="Kruszewska J.S."/>
            <person name="Biernat P."/>
            <person name="Pawlowska J."/>
        </authorList>
    </citation>
    <scope>NUCLEOTIDE SEQUENCE</scope>
    <source>
        <strain evidence="8">WA0000051536</strain>
    </source>
</reference>
<dbReference type="OrthoDB" id="3253553at2759"/>
<evidence type="ECO:0000256" key="2">
    <source>
        <dbReference type="ARBA" id="ARBA00022692"/>
    </source>
</evidence>
<feature type="compositionally biased region" description="Polar residues" evidence="5">
    <location>
        <begin position="7"/>
        <end position="17"/>
    </location>
</feature>
<dbReference type="Pfam" id="PF01284">
    <property type="entry name" value="MARVEL"/>
    <property type="match status" value="1"/>
</dbReference>